<evidence type="ECO:0000313" key="2">
    <source>
        <dbReference type="EMBL" id="RUS30870.1"/>
    </source>
</evidence>
<organism evidence="2 3">
    <name type="scientific">Jimgerdemannia flammicorona</name>
    <dbReference type="NCBI Taxonomy" id="994334"/>
    <lineage>
        <taxon>Eukaryota</taxon>
        <taxon>Fungi</taxon>
        <taxon>Fungi incertae sedis</taxon>
        <taxon>Mucoromycota</taxon>
        <taxon>Mucoromycotina</taxon>
        <taxon>Endogonomycetes</taxon>
        <taxon>Endogonales</taxon>
        <taxon>Endogonaceae</taxon>
        <taxon>Jimgerdemannia</taxon>
    </lineage>
</organism>
<evidence type="ECO:0000256" key="1">
    <source>
        <dbReference type="SAM" id="Phobius"/>
    </source>
</evidence>
<sequence length="221" mass="25768">MVVERRMDFTRLCSIKKQSEHYVIIYCFLSILIFITPTLLGFLFFTWTFVHNKLRLFLTFCFWLLFITNSPTLGFFLHFSWTSVHNNISDSWLFACHLSWQELLHAQLPMLALQKRSVNWNAKIHFNKIIADGPNSMVLEAGFGDKLVAVKVIEKALMSLEAEDCARREIGYNFFFGRFDGFLKPIRAIETNTKFILVTRLAEDDLGYAIYATTFNCCMQV</sequence>
<keyword evidence="1" id="KW-0812">Transmembrane</keyword>
<accession>A0A433QM74</accession>
<feature type="transmembrane region" description="Helical" evidence="1">
    <location>
        <begin position="56"/>
        <end position="77"/>
    </location>
</feature>
<name>A0A433QM74_9FUNG</name>
<dbReference type="Proteomes" id="UP000274822">
    <property type="component" value="Unassembled WGS sequence"/>
</dbReference>
<evidence type="ECO:0000313" key="3">
    <source>
        <dbReference type="Proteomes" id="UP000274822"/>
    </source>
</evidence>
<dbReference type="EMBL" id="RBNJ01003485">
    <property type="protein sequence ID" value="RUS30870.1"/>
    <property type="molecule type" value="Genomic_DNA"/>
</dbReference>
<protein>
    <submittedName>
        <fullName evidence="2">Uncharacterized protein</fullName>
    </submittedName>
</protein>
<reference evidence="2 3" key="1">
    <citation type="journal article" date="2018" name="New Phytol.">
        <title>Phylogenomics of Endogonaceae and evolution of mycorrhizas within Mucoromycota.</title>
        <authorList>
            <person name="Chang Y."/>
            <person name="Desiro A."/>
            <person name="Na H."/>
            <person name="Sandor L."/>
            <person name="Lipzen A."/>
            <person name="Clum A."/>
            <person name="Barry K."/>
            <person name="Grigoriev I.V."/>
            <person name="Martin F.M."/>
            <person name="Stajich J.E."/>
            <person name="Smith M.E."/>
            <person name="Bonito G."/>
            <person name="Spatafora J.W."/>
        </authorList>
    </citation>
    <scope>NUCLEOTIDE SEQUENCE [LARGE SCALE GENOMIC DNA]</scope>
    <source>
        <strain evidence="2 3">AD002</strain>
    </source>
</reference>
<keyword evidence="3" id="KW-1185">Reference proteome</keyword>
<comment type="caution">
    <text evidence="2">The sequence shown here is derived from an EMBL/GenBank/DDBJ whole genome shotgun (WGS) entry which is preliminary data.</text>
</comment>
<gene>
    <name evidence="2" type="ORF">BC938DRAFT_478838</name>
</gene>
<keyword evidence="1" id="KW-0472">Membrane</keyword>
<feature type="transmembrane region" description="Helical" evidence="1">
    <location>
        <begin position="21"/>
        <end position="50"/>
    </location>
</feature>
<keyword evidence="1" id="KW-1133">Transmembrane helix</keyword>
<dbReference type="AlphaFoldDB" id="A0A433QM74"/>
<proteinExistence type="predicted"/>